<dbReference type="EMBL" id="RYZH01000030">
    <property type="protein sequence ID" value="RUL86719.1"/>
    <property type="molecule type" value="Genomic_DNA"/>
</dbReference>
<protein>
    <recommendedName>
        <fullName evidence="6">Coproporphyrinogen III oxidase</fullName>
        <ecNumber evidence="6">1.3.3.15</ecNumber>
    </recommendedName>
</protein>
<dbReference type="Gene3D" id="3.90.660.20">
    <property type="entry name" value="Protoporphyrinogen oxidase, mitochondrial, domain 2"/>
    <property type="match status" value="1"/>
</dbReference>
<reference evidence="8 9" key="2">
    <citation type="submission" date="2019-01" db="EMBL/GenBank/DDBJ databases">
        <title>Tautonia sociabilis, a novel thermotolerant planctomycete of Isosphaeraceae family, isolated from a 4000 m deep subterranean habitat.</title>
        <authorList>
            <person name="Kovaleva O.L."/>
            <person name="Elcheninov A.G."/>
            <person name="Van Heerden E."/>
            <person name="Toshchakov S.V."/>
            <person name="Novikov A."/>
            <person name="Bonch-Osmolovskaya E.A."/>
            <person name="Kublanov I.V."/>
        </authorList>
    </citation>
    <scope>NUCLEOTIDE SEQUENCE [LARGE SCALE GENOMIC DNA]</scope>
    <source>
        <strain evidence="8 9">GM2012</strain>
    </source>
</reference>
<dbReference type="GO" id="GO:0006783">
    <property type="term" value="P:heme biosynthetic process"/>
    <property type="evidence" value="ECO:0007669"/>
    <property type="project" value="UniProtKB-UniRule"/>
</dbReference>
<dbReference type="Proteomes" id="UP000280296">
    <property type="component" value="Unassembled WGS sequence"/>
</dbReference>
<reference evidence="8 9" key="1">
    <citation type="submission" date="2018-12" db="EMBL/GenBank/DDBJ databases">
        <authorList>
            <person name="Toschakov S.V."/>
        </authorList>
    </citation>
    <scope>NUCLEOTIDE SEQUENCE [LARGE SCALE GENOMIC DNA]</scope>
    <source>
        <strain evidence="8 9">GM2012</strain>
    </source>
</reference>
<dbReference type="Gene3D" id="1.10.3110.10">
    <property type="entry name" value="protoporphyrinogen ix oxidase, domain 3"/>
    <property type="match status" value="1"/>
</dbReference>
<name>A0A432MHE4_9BACT</name>
<evidence type="ECO:0000256" key="4">
    <source>
        <dbReference type="ARBA" id="ARBA00023002"/>
    </source>
</evidence>
<dbReference type="PANTHER" id="PTHR42923:SF3">
    <property type="entry name" value="PROTOPORPHYRINOGEN OXIDASE"/>
    <property type="match status" value="1"/>
</dbReference>
<dbReference type="SUPFAM" id="SSF51905">
    <property type="entry name" value="FAD/NAD(P)-binding domain"/>
    <property type="match status" value="1"/>
</dbReference>
<comment type="cofactor">
    <cofactor evidence="1 6">
        <name>FAD</name>
        <dbReference type="ChEBI" id="CHEBI:57692"/>
    </cofactor>
</comment>
<dbReference type="GO" id="GO:0005737">
    <property type="term" value="C:cytoplasm"/>
    <property type="evidence" value="ECO:0007669"/>
    <property type="project" value="UniProtKB-SubCell"/>
</dbReference>
<comment type="similarity">
    <text evidence="6">Belongs to the protoporphyrinogen/coproporphyrinogen oxidase family. Coproporphyrinogen III oxidase subfamily.</text>
</comment>
<evidence type="ECO:0000259" key="7">
    <source>
        <dbReference type="Pfam" id="PF01593"/>
    </source>
</evidence>
<evidence type="ECO:0000256" key="1">
    <source>
        <dbReference type="ARBA" id="ARBA00001974"/>
    </source>
</evidence>
<dbReference type="Gene3D" id="3.50.50.60">
    <property type="entry name" value="FAD/NAD(P)-binding domain"/>
    <property type="match status" value="1"/>
</dbReference>
<dbReference type="Pfam" id="PF01593">
    <property type="entry name" value="Amino_oxidase"/>
    <property type="match status" value="1"/>
</dbReference>
<evidence type="ECO:0000256" key="3">
    <source>
        <dbReference type="ARBA" id="ARBA00022827"/>
    </source>
</evidence>
<dbReference type="PANTHER" id="PTHR42923">
    <property type="entry name" value="PROTOPORPHYRINOGEN OXIDASE"/>
    <property type="match status" value="1"/>
</dbReference>
<proteinExistence type="inferred from homology"/>
<keyword evidence="2 6" id="KW-0285">Flavoprotein</keyword>
<evidence type="ECO:0000256" key="5">
    <source>
        <dbReference type="ARBA" id="ARBA00023133"/>
    </source>
</evidence>
<dbReference type="UniPathway" id="UPA00252"/>
<dbReference type="AlphaFoldDB" id="A0A432MHE4"/>
<comment type="caution">
    <text evidence="8">The sequence shown here is derived from an EMBL/GenBank/DDBJ whole genome shotgun (WGS) entry which is preliminary data.</text>
</comment>
<evidence type="ECO:0000256" key="6">
    <source>
        <dbReference type="RuleBase" id="RU364052"/>
    </source>
</evidence>
<evidence type="ECO:0000313" key="8">
    <source>
        <dbReference type="EMBL" id="RUL86719.1"/>
    </source>
</evidence>
<comment type="catalytic activity">
    <reaction evidence="6">
        <text>coproporphyrinogen III + 3 O2 = coproporphyrin III + 3 H2O2</text>
        <dbReference type="Rhea" id="RHEA:43436"/>
        <dbReference type="ChEBI" id="CHEBI:15379"/>
        <dbReference type="ChEBI" id="CHEBI:16240"/>
        <dbReference type="ChEBI" id="CHEBI:57309"/>
        <dbReference type="ChEBI" id="CHEBI:131725"/>
        <dbReference type="EC" id="1.3.3.15"/>
    </reaction>
</comment>
<keyword evidence="6" id="KW-0963">Cytoplasm</keyword>
<gene>
    <name evidence="8" type="primary">hemG</name>
    <name evidence="8" type="ORF">TsocGM_15540</name>
</gene>
<dbReference type="SUPFAM" id="SSF54373">
    <property type="entry name" value="FAD-linked reductases, C-terminal domain"/>
    <property type="match status" value="1"/>
</dbReference>
<keyword evidence="5 6" id="KW-0350">Heme biosynthesis</keyword>
<comment type="pathway">
    <text evidence="6">Porphyrin-containing compound metabolism; protoheme biosynthesis.</text>
</comment>
<dbReference type="NCBIfam" id="TIGR00562">
    <property type="entry name" value="proto_IX_ox"/>
    <property type="match status" value="1"/>
</dbReference>
<accession>A0A432MHE4</accession>
<comment type="subcellular location">
    <subcellularLocation>
        <location evidence="6">Cytoplasm</location>
    </subcellularLocation>
</comment>
<dbReference type="OrthoDB" id="9805195at2"/>
<dbReference type="InterPro" id="IPR050464">
    <property type="entry name" value="Zeta_carotene_desat/Oxidored"/>
</dbReference>
<dbReference type="InterPro" id="IPR004572">
    <property type="entry name" value="Protoporphyrinogen_oxidase"/>
</dbReference>
<keyword evidence="4 6" id="KW-0560">Oxidoreductase</keyword>
<keyword evidence="3 6" id="KW-0274">FAD</keyword>
<dbReference type="InterPro" id="IPR002937">
    <property type="entry name" value="Amino_oxidase"/>
</dbReference>
<dbReference type="GO" id="GO:0004729">
    <property type="term" value="F:oxygen-dependent protoporphyrinogen oxidase activity"/>
    <property type="evidence" value="ECO:0007669"/>
    <property type="project" value="UniProtKB-UniRule"/>
</dbReference>
<dbReference type="InterPro" id="IPR036188">
    <property type="entry name" value="FAD/NAD-bd_sf"/>
</dbReference>
<sequence length="490" mass="52468">MAVVSERSARVHRVVVVGAGLTGLTAAHRLIQRSGAPRTPLELTVLESRDRVGGAIWTDRVDGFTLEGGADSFITNKPQAVALCREIGLGDQLIGTDDRYRRSFVVRKGRLLPVPEGFVLMAPQRLGPLLGSPILSWRGKLRMLLDLLLPPRLDDADESLASFVRRRLGREALDHLVQPLVAGIYTADPEELSLRAAMPQFPQMEREHGSLLLAALRQGRAARQEGRGASGARYSLFQTIAGGMGVLPATLARSLPPGSVRLGASVRRISRQEAEGTWRVELLDGPPIEAHAVILAVEAHSAARLIDGEAPELALDLRSIPYASSAIVQLAYPRELVSHPLDGFGAVVPAVEGREILAISFTSVKFPGRAPEGSVLLRVFIGGALQASLFDRDDEELEAIARREVGELLGASGEPILCRVARHARAMPQYTLGHLDRVAAIRRRAASLPGLFLAGNAFSGVGVPDCIRSGQEAADATARLLADGQSRAVA</sequence>
<comment type="function">
    <text evidence="6">Involved in coproporphyrin-dependent heme b biosynthesis. Catalyzes the oxidation of coproporphyrinogen III to coproporphyrin III.</text>
</comment>
<feature type="domain" description="Amine oxidase" evidence="7">
    <location>
        <begin position="21"/>
        <end position="476"/>
    </location>
</feature>
<evidence type="ECO:0000256" key="2">
    <source>
        <dbReference type="ARBA" id="ARBA00022630"/>
    </source>
</evidence>
<dbReference type="EC" id="1.3.3.15" evidence="6"/>
<evidence type="ECO:0000313" key="9">
    <source>
        <dbReference type="Proteomes" id="UP000280296"/>
    </source>
</evidence>
<organism evidence="8 9">
    <name type="scientific">Tautonia sociabilis</name>
    <dbReference type="NCBI Taxonomy" id="2080755"/>
    <lineage>
        <taxon>Bacteria</taxon>
        <taxon>Pseudomonadati</taxon>
        <taxon>Planctomycetota</taxon>
        <taxon>Planctomycetia</taxon>
        <taxon>Isosphaerales</taxon>
        <taxon>Isosphaeraceae</taxon>
        <taxon>Tautonia</taxon>
    </lineage>
</organism>
<keyword evidence="9" id="KW-1185">Reference proteome</keyword>